<dbReference type="RefSeq" id="WP_007106505.1">
    <property type="nucleotide sequence ID" value="NZ_BAER01000115.1"/>
</dbReference>
<feature type="transmembrane region" description="Helical" evidence="1">
    <location>
        <begin position="32"/>
        <end position="51"/>
    </location>
</feature>
<sequence>MRLIYRVLLSIAVILAALLCYSAGSMTGVVAFFILGIVLEGAFWFGIGKMFRRRVS</sequence>
<name>K7AHM4_9ALTE</name>
<keyword evidence="1" id="KW-0472">Membrane</keyword>
<dbReference type="EMBL" id="BAER01000115">
    <property type="protein sequence ID" value="GAC34740.1"/>
    <property type="molecule type" value="Genomic_DNA"/>
</dbReference>
<evidence type="ECO:0000313" key="3">
    <source>
        <dbReference type="Proteomes" id="UP000006322"/>
    </source>
</evidence>
<keyword evidence="1" id="KW-0812">Transmembrane</keyword>
<evidence type="ECO:0000313" key="2">
    <source>
        <dbReference type="EMBL" id="GAC34740.1"/>
    </source>
</evidence>
<protein>
    <submittedName>
        <fullName evidence="2">Uncharacterized protein</fullName>
    </submittedName>
</protein>
<dbReference type="AlphaFoldDB" id="K7AHM4"/>
<dbReference type="Proteomes" id="UP000006322">
    <property type="component" value="Unassembled WGS sequence"/>
</dbReference>
<organism evidence="2 3">
    <name type="scientific">Paraglaciecola polaris LMG 21857</name>
    <dbReference type="NCBI Taxonomy" id="1129793"/>
    <lineage>
        <taxon>Bacteria</taxon>
        <taxon>Pseudomonadati</taxon>
        <taxon>Pseudomonadota</taxon>
        <taxon>Gammaproteobacteria</taxon>
        <taxon>Alteromonadales</taxon>
        <taxon>Alteromonadaceae</taxon>
        <taxon>Paraglaciecola</taxon>
    </lineage>
</organism>
<keyword evidence="3" id="KW-1185">Reference proteome</keyword>
<keyword evidence="1" id="KW-1133">Transmembrane helix</keyword>
<accession>K7AHM4</accession>
<comment type="caution">
    <text evidence="2">The sequence shown here is derived from an EMBL/GenBank/DDBJ whole genome shotgun (WGS) entry which is preliminary data.</text>
</comment>
<evidence type="ECO:0000256" key="1">
    <source>
        <dbReference type="SAM" id="Phobius"/>
    </source>
</evidence>
<gene>
    <name evidence="2" type="ORF">GPLA_3860</name>
</gene>
<reference evidence="3" key="1">
    <citation type="journal article" date="2014" name="Environ. Microbiol.">
        <title>Comparative genomics of the marine bacterial genus Glaciecola reveals the high degree of genomic diversity and genomic characteristic for cold adaptation.</title>
        <authorList>
            <person name="Qin Q.L."/>
            <person name="Xie B.B."/>
            <person name="Yu Y."/>
            <person name="Shu Y.L."/>
            <person name="Rong J.C."/>
            <person name="Zhang Y.J."/>
            <person name="Zhao D.L."/>
            <person name="Chen X.L."/>
            <person name="Zhang X.Y."/>
            <person name="Chen B."/>
            <person name="Zhou B.C."/>
            <person name="Zhang Y.Z."/>
        </authorList>
    </citation>
    <scope>NUCLEOTIDE SEQUENCE [LARGE SCALE GENOMIC DNA]</scope>
    <source>
        <strain evidence="3">LMG 21857</strain>
    </source>
</reference>
<proteinExistence type="predicted"/>